<organism evidence="3 4">
    <name type="scientific">Thelonectria olida</name>
    <dbReference type="NCBI Taxonomy" id="1576542"/>
    <lineage>
        <taxon>Eukaryota</taxon>
        <taxon>Fungi</taxon>
        <taxon>Dikarya</taxon>
        <taxon>Ascomycota</taxon>
        <taxon>Pezizomycotina</taxon>
        <taxon>Sordariomycetes</taxon>
        <taxon>Hypocreomycetidae</taxon>
        <taxon>Hypocreales</taxon>
        <taxon>Nectriaceae</taxon>
        <taxon>Thelonectria</taxon>
    </lineage>
</organism>
<comment type="caution">
    <text evidence="3">The sequence shown here is derived from an EMBL/GenBank/DDBJ whole genome shotgun (WGS) entry which is preliminary data.</text>
</comment>
<dbReference type="InterPro" id="IPR002110">
    <property type="entry name" value="Ankyrin_rpt"/>
</dbReference>
<sequence length="197" mass="21800">LEEHIILSSNLFPLQDFQPNKNDGPKYVPKDGSSFFITPLGLAAYSGKDDVVKLLSAFLDINIHPKHNKTTPLFLSLINRHLSTAQLLLERGASPYGVSGANGLHAAARQGFLVEILSFIRDYHVEPDVEDRDGATPVMYALYLPEEQALETISFLFSLGAKADAQIGDYFWTYADLARAMGKETLAVWLESRARSS</sequence>
<dbReference type="Pfam" id="PF12796">
    <property type="entry name" value="Ank_2"/>
    <property type="match status" value="1"/>
</dbReference>
<dbReference type="Proteomes" id="UP000777438">
    <property type="component" value="Unassembled WGS sequence"/>
</dbReference>
<protein>
    <submittedName>
        <fullName evidence="3">Ankyrin repeat-containing domain protein</fullName>
    </submittedName>
</protein>
<dbReference type="PANTHER" id="PTHR24198:SF165">
    <property type="entry name" value="ANKYRIN REPEAT-CONTAINING PROTEIN-RELATED"/>
    <property type="match status" value="1"/>
</dbReference>
<reference evidence="3 4" key="1">
    <citation type="journal article" date="2021" name="Nat. Commun.">
        <title>Genetic determinants of endophytism in the Arabidopsis root mycobiome.</title>
        <authorList>
            <person name="Mesny F."/>
            <person name="Miyauchi S."/>
            <person name="Thiergart T."/>
            <person name="Pickel B."/>
            <person name="Atanasova L."/>
            <person name="Karlsson M."/>
            <person name="Huettel B."/>
            <person name="Barry K.W."/>
            <person name="Haridas S."/>
            <person name="Chen C."/>
            <person name="Bauer D."/>
            <person name="Andreopoulos W."/>
            <person name="Pangilinan J."/>
            <person name="LaButti K."/>
            <person name="Riley R."/>
            <person name="Lipzen A."/>
            <person name="Clum A."/>
            <person name="Drula E."/>
            <person name="Henrissat B."/>
            <person name="Kohler A."/>
            <person name="Grigoriev I.V."/>
            <person name="Martin F.M."/>
            <person name="Hacquard S."/>
        </authorList>
    </citation>
    <scope>NUCLEOTIDE SEQUENCE [LARGE SCALE GENOMIC DNA]</scope>
    <source>
        <strain evidence="3 4">MPI-CAGE-CH-0241</strain>
    </source>
</reference>
<dbReference type="InterPro" id="IPR036770">
    <property type="entry name" value="Ankyrin_rpt-contain_sf"/>
</dbReference>
<dbReference type="Gene3D" id="1.25.40.20">
    <property type="entry name" value="Ankyrin repeat-containing domain"/>
    <property type="match status" value="1"/>
</dbReference>
<evidence type="ECO:0000313" key="4">
    <source>
        <dbReference type="Proteomes" id="UP000777438"/>
    </source>
</evidence>
<dbReference type="SUPFAM" id="SSF48403">
    <property type="entry name" value="Ankyrin repeat"/>
    <property type="match status" value="1"/>
</dbReference>
<keyword evidence="2" id="KW-0040">ANK repeat</keyword>
<accession>A0A9P8W7M1</accession>
<dbReference type="AlphaFoldDB" id="A0A9P8W7M1"/>
<keyword evidence="4" id="KW-1185">Reference proteome</keyword>
<dbReference type="SMART" id="SM00248">
    <property type="entry name" value="ANK"/>
    <property type="match status" value="4"/>
</dbReference>
<gene>
    <name evidence="3" type="ORF">B0T10DRAFT_371017</name>
</gene>
<evidence type="ECO:0000256" key="1">
    <source>
        <dbReference type="ARBA" id="ARBA00022737"/>
    </source>
</evidence>
<feature type="non-terminal residue" evidence="3">
    <location>
        <position position="1"/>
    </location>
</feature>
<evidence type="ECO:0000256" key="2">
    <source>
        <dbReference type="ARBA" id="ARBA00023043"/>
    </source>
</evidence>
<dbReference type="PANTHER" id="PTHR24198">
    <property type="entry name" value="ANKYRIN REPEAT AND PROTEIN KINASE DOMAIN-CONTAINING PROTEIN"/>
    <property type="match status" value="1"/>
</dbReference>
<dbReference type="OrthoDB" id="341259at2759"/>
<dbReference type="EMBL" id="JAGPYM010000010">
    <property type="protein sequence ID" value="KAH6889956.1"/>
    <property type="molecule type" value="Genomic_DNA"/>
</dbReference>
<keyword evidence="1" id="KW-0677">Repeat</keyword>
<proteinExistence type="predicted"/>
<evidence type="ECO:0000313" key="3">
    <source>
        <dbReference type="EMBL" id="KAH6889956.1"/>
    </source>
</evidence>
<name>A0A9P8W7M1_9HYPO</name>
<feature type="non-terminal residue" evidence="3">
    <location>
        <position position="197"/>
    </location>
</feature>